<dbReference type="EMBL" id="JACYTN010000002">
    <property type="protein sequence ID" value="MBD8497455.1"/>
    <property type="molecule type" value="Genomic_DNA"/>
</dbReference>
<dbReference type="CDD" id="cd00565">
    <property type="entry name" value="Ubl_ThiS"/>
    <property type="match status" value="1"/>
</dbReference>
<evidence type="ECO:0000313" key="2">
    <source>
        <dbReference type="Proteomes" id="UP000634529"/>
    </source>
</evidence>
<dbReference type="NCBIfam" id="TIGR01683">
    <property type="entry name" value="thiS"/>
    <property type="match status" value="1"/>
</dbReference>
<dbReference type="PANTHER" id="PTHR34472">
    <property type="entry name" value="SULFUR CARRIER PROTEIN THIS"/>
    <property type="match status" value="1"/>
</dbReference>
<reference evidence="1 2" key="1">
    <citation type="submission" date="2020-09" db="EMBL/GenBank/DDBJ databases">
        <title>Paenibacillus sp. CAU 1523 isolated from sand of Haeundae Beach.</title>
        <authorList>
            <person name="Kim W."/>
        </authorList>
    </citation>
    <scope>NUCLEOTIDE SEQUENCE [LARGE SCALE GENOMIC DNA]</scope>
    <source>
        <strain evidence="1 2">CAU 1523</strain>
    </source>
</reference>
<proteinExistence type="predicted"/>
<gene>
    <name evidence="1" type="primary">thiS</name>
    <name evidence="1" type="ORF">IFO66_03975</name>
</gene>
<dbReference type="SUPFAM" id="SSF54285">
    <property type="entry name" value="MoaD/ThiS"/>
    <property type="match status" value="1"/>
</dbReference>
<dbReference type="InterPro" id="IPR016155">
    <property type="entry name" value="Mopterin_synth/thiamin_S_b"/>
</dbReference>
<dbReference type="Gene3D" id="3.10.20.30">
    <property type="match status" value="1"/>
</dbReference>
<comment type="caution">
    <text evidence="1">The sequence shown here is derived from an EMBL/GenBank/DDBJ whole genome shotgun (WGS) entry which is preliminary data.</text>
</comment>
<keyword evidence="2" id="KW-1185">Reference proteome</keyword>
<protein>
    <submittedName>
        <fullName evidence="1">Sulfur carrier protein ThiS</fullName>
    </submittedName>
</protein>
<dbReference type="PANTHER" id="PTHR34472:SF1">
    <property type="entry name" value="SULFUR CARRIER PROTEIN THIS"/>
    <property type="match status" value="1"/>
</dbReference>
<dbReference type="Pfam" id="PF02597">
    <property type="entry name" value="ThiS"/>
    <property type="match status" value="1"/>
</dbReference>
<organism evidence="1 2">
    <name type="scientific">Paenibacillus arenosi</name>
    <dbReference type="NCBI Taxonomy" id="2774142"/>
    <lineage>
        <taxon>Bacteria</taxon>
        <taxon>Bacillati</taxon>
        <taxon>Bacillota</taxon>
        <taxon>Bacilli</taxon>
        <taxon>Bacillales</taxon>
        <taxon>Paenibacillaceae</taxon>
        <taxon>Paenibacillus</taxon>
    </lineage>
</organism>
<name>A0ABR9ATL9_9BACL</name>
<dbReference type="InterPro" id="IPR012675">
    <property type="entry name" value="Beta-grasp_dom_sf"/>
</dbReference>
<dbReference type="InterPro" id="IPR010035">
    <property type="entry name" value="Thi_S"/>
</dbReference>
<dbReference type="RefSeq" id="WP_192023892.1">
    <property type="nucleotide sequence ID" value="NZ_JACYTN010000002.1"/>
</dbReference>
<dbReference type="Proteomes" id="UP000634529">
    <property type="component" value="Unassembled WGS sequence"/>
</dbReference>
<dbReference type="InterPro" id="IPR003749">
    <property type="entry name" value="ThiS/MoaD-like"/>
</dbReference>
<accession>A0ABR9ATL9</accession>
<sequence length="67" mass="7585">MKLIINGDSIDFSEEQNHIYQLLCHLQMEQRIVIVELNGNIIAKQAYETTLLSDGDRIEIVHFVGGG</sequence>
<evidence type="ECO:0000313" key="1">
    <source>
        <dbReference type="EMBL" id="MBD8497455.1"/>
    </source>
</evidence>